<protein>
    <submittedName>
        <fullName evidence="2">Uncharacterized protein</fullName>
    </submittedName>
</protein>
<dbReference type="EMBL" id="JAAAPX010000186">
    <property type="protein sequence ID" value="KAF4227339.1"/>
    <property type="molecule type" value="Genomic_DNA"/>
</dbReference>
<dbReference type="Proteomes" id="UP000653565">
    <property type="component" value="Unassembled WGS sequence"/>
</dbReference>
<evidence type="ECO:0000313" key="2">
    <source>
        <dbReference type="EMBL" id="KAF4227339.1"/>
    </source>
</evidence>
<sequence length="239" mass="26646">MEADASATSTWDAVLPADQALDRHNITKLINDVHEREHASRFYQRHLEILIDEGGVRLQQERHRSNQLEERVADLQWTTTQLESTIAQLSDDGELLRQSLALERMKVQELQSRLITILDTNDTLTRLVSEEASGMPHERRVDVYQLTLENLRLQELVRELQITHNKDQAALKSPAESLRGPDSSPCGCSSSNSDGSSTVVGSTGIWEVKSQGTSTQAGSEPASQTSNHAGMAARSWYKE</sequence>
<feature type="compositionally biased region" description="Polar residues" evidence="1">
    <location>
        <begin position="210"/>
        <end position="228"/>
    </location>
</feature>
<name>A0A8H4M307_9EURO</name>
<dbReference type="AlphaFoldDB" id="A0A8H4M307"/>
<comment type="caution">
    <text evidence="2">The sequence shown here is derived from an EMBL/GenBank/DDBJ whole genome shotgun (WGS) entry which is preliminary data.</text>
</comment>
<evidence type="ECO:0000313" key="3">
    <source>
        <dbReference type="Proteomes" id="UP000653565"/>
    </source>
</evidence>
<evidence type="ECO:0000256" key="1">
    <source>
        <dbReference type="SAM" id="MobiDB-lite"/>
    </source>
</evidence>
<keyword evidence="3" id="KW-1185">Reference proteome</keyword>
<proteinExistence type="predicted"/>
<accession>A0A8H4M307</accession>
<feature type="compositionally biased region" description="Low complexity" evidence="1">
    <location>
        <begin position="180"/>
        <end position="204"/>
    </location>
</feature>
<gene>
    <name evidence="2" type="ORF">CNMCM6805_003096</name>
</gene>
<organism evidence="2 3">
    <name type="scientific">Aspergillus fumigatiaffinis</name>
    <dbReference type="NCBI Taxonomy" id="340414"/>
    <lineage>
        <taxon>Eukaryota</taxon>
        <taxon>Fungi</taxon>
        <taxon>Dikarya</taxon>
        <taxon>Ascomycota</taxon>
        <taxon>Pezizomycotina</taxon>
        <taxon>Eurotiomycetes</taxon>
        <taxon>Eurotiomycetidae</taxon>
        <taxon>Eurotiales</taxon>
        <taxon>Aspergillaceae</taxon>
        <taxon>Aspergillus</taxon>
        <taxon>Aspergillus subgen. Fumigati</taxon>
    </lineage>
</organism>
<feature type="region of interest" description="Disordered" evidence="1">
    <location>
        <begin position="168"/>
        <end position="239"/>
    </location>
</feature>
<reference evidence="2" key="1">
    <citation type="journal article" date="2020" name="bioRxiv">
        <title>Genomic and phenotypic heterogeneity of clinical isolates of the human pathogens Aspergillus fumigatus, Aspergillus lentulus and Aspergillus fumigatiaffinis.</title>
        <authorList>
            <person name="dos Santos R.A.C."/>
            <person name="Steenwyk J.L."/>
            <person name="Rivero-Menendez O."/>
            <person name="Mead M.E."/>
            <person name="Silva L.P."/>
            <person name="Bastos R.W."/>
            <person name="Alastruey-Izquierdo A."/>
            <person name="Goldman G.H."/>
            <person name="Rokas A."/>
        </authorList>
    </citation>
    <scope>NUCLEOTIDE SEQUENCE</scope>
    <source>
        <strain evidence="2">CNM-CM6805</strain>
    </source>
</reference>
<reference evidence="2" key="2">
    <citation type="submission" date="2020-04" db="EMBL/GenBank/DDBJ databases">
        <authorList>
            <person name="Santos R.A.C."/>
            <person name="Steenwyk J.L."/>
            <person name="Rivero-Menendez O."/>
            <person name="Mead M.E."/>
            <person name="Silva L.P."/>
            <person name="Bastos R.W."/>
            <person name="Alastruey-Izquierdo A."/>
            <person name="Goldman G.H."/>
            <person name="Rokas A."/>
        </authorList>
    </citation>
    <scope>NUCLEOTIDE SEQUENCE</scope>
    <source>
        <strain evidence="2">CNM-CM6805</strain>
    </source>
</reference>